<keyword evidence="1" id="KW-0812">Transmembrane</keyword>
<accession>A0A502DHM3</accession>
<feature type="transmembrane region" description="Helical" evidence="1">
    <location>
        <begin position="26"/>
        <end position="49"/>
    </location>
</feature>
<dbReference type="Proteomes" id="UP000319212">
    <property type="component" value="Unassembled WGS sequence"/>
</dbReference>
<keyword evidence="1" id="KW-0472">Membrane</keyword>
<dbReference type="AlphaFoldDB" id="A0A502DHM3"/>
<evidence type="ECO:0000313" key="3">
    <source>
        <dbReference type="Proteomes" id="UP000319212"/>
    </source>
</evidence>
<sequence length="94" mass="9893">MANEFGSDAQLPTRASRRDLEPACPAAQLGTLCAAIGLAAVLWTTYSAFDRNGFDVRVAVITPVLAALGFQAAEIAEQHATLMVTPTADQTTSR</sequence>
<proteinExistence type="predicted"/>
<evidence type="ECO:0000256" key="1">
    <source>
        <dbReference type="SAM" id="Phobius"/>
    </source>
</evidence>
<comment type="caution">
    <text evidence="2">The sequence shown here is derived from an EMBL/GenBank/DDBJ whole genome shotgun (WGS) entry which is preliminary data.</text>
</comment>
<dbReference type="EMBL" id="RCZI01000008">
    <property type="protein sequence ID" value="TPG23596.1"/>
    <property type="molecule type" value="Genomic_DNA"/>
</dbReference>
<protein>
    <submittedName>
        <fullName evidence="2">Uncharacterized protein</fullName>
    </submittedName>
</protein>
<evidence type="ECO:0000313" key="2">
    <source>
        <dbReference type="EMBL" id="TPG23596.1"/>
    </source>
</evidence>
<gene>
    <name evidence="2" type="ORF">EAH82_19555</name>
</gene>
<dbReference type="RefSeq" id="WP_140863184.1">
    <property type="nucleotide sequence ID" value="NZ_RCZI01000008.1"/>
</dbReference>
<keyword evidence="1" id="KW-1133">Transmembrane helix</keyword>
<name>A0A502DHM3_9BURK</name>
<reference evidence="2 3" key="1">
    <citation type="journal article" date="2019" name="Environ. Microbiol.">
        <title>Species interactions and distinct microbial communities in high Arctic permafrost affected cryosols are associated with the CH4 and CO2 gas fluxes.</title>
        <authorList>
            <person name="Altshuler I."/>
            <person name="Hamel J."/>
            <person name="Turney S."/>
            <person name="Magnuson E."/>
            <person name="Levesque R."/>
            <person name="Greer C."/>
            <person name="Whyte L.G."/>
        </authorList>
    </citation>
    <scope>NUCLEOTIDE SEQUENCE [LARGE SCALE GENOMIC DNA]</scope>
    <source>
        <strain evidence="2 3">S06.C</strain>
    </source>
</reference>
<organism evidence="2 3">
    <name type="scientific">Variovorax guangxiensis</name>
    <dbReference type="NCBI Taxonomy" id="1775474"/>
    <lineage>
        <taxon>Bacteria</taxon>
        <taxon>Pseudomonadati</taxon>
        <taxon>Pseudomonadota</taxon>
        <taxon>Betaproteobacteria</taxon>
        <taxon>Burkholderiales</taxon>
        <taxon>Comamonadaceae</taxon>
        <taxon>Variovorax</taxon>
    </lineage>
</organism>